<protein>
    <submittedName>
        <fullName evidence="1">Uncharacterized protein</fullName>
    </submittedName>
</protein>
<dbReference type="AlphaFoldDB" id="A0A3P8FRQ7"/>
<name>A0A3P8FRQ7_9TREM</name>
<evidence type="ECO:0000313" key="1">
    <source>
        <dbReference type="EMBL" id="VDP78977.1"/>
    </source>
</evidence>
<dbReference type="Proteomes" id="UP000269396">
    <property type="component" value="Unassembled WGS sequence"/>
</dbReference>
<dbReference type="EMBL" id="UZAL01041728">
    <property type="protein sequence ID" value="VDP78977.1"/>
    <property type="molecule type" value="Genomic_DNA"/>
</dbReference>
<gene>
    <name evidence="1" type="ORF">SMTD_LOCUS19139</name>
</gene>
<proteinExistence type="predicted"/>
<accession>A0A3P8FRQ7</accession>
<evidence type="ECO:0000313" key="2">
    <source>
        <dbReference type="Proteomes" id="UP000269396"/>
    </source>
</evidence>
<reference evidence="1 2" key="1">
    <citation type="submission" date="2018-11" db="EMBL/GenBank/DDBJ databases">
        <authorList>
            <consortium name="Pathogen Informatics"/>
        </authorList>
    </citation>
    <scope>NUCLEOTIDE SEQUENCE [LARGE SCALE GENOMIC DNA]</scope>
    <source>
        <strain>Denwood</strain>
        <strain evidence="2">Zambia</strain>
    </source>
</reference>
<sequence length="111" mass="12932">MGDEYTENREENEIVDFDNMRKSVSFRKTPVELTAPAKYVDDEYGVESAPESSSDKEEVSLSDISARKPINNQGSCWIYFVQQIFYQNCKHGTDHFICFSIAYRIEMNRKL</sequence>
<organism evidence="1 2">
    <name type="scientific">Schistosoma mattheei</name>
    <dbReference type="NCBI Taxonomy" id="31246"/>
    <lineage>
        <taxon>Eukaryota</taxon>
        <taxon>Metazoa</taxon>
        <taxon>Spiralia</taxon>
        <taxon>Lophotrochozoa</taxon>
        <taxon>Platyhelminthes</taxon>
        <taxon>Trematoda</taxon>
        <taxon>Digenea</taxon>
        <taxon>Strigeidida</taxon>
        <taxon>Schistosomatoidea</taxon>
        <taxon>Schistosomatidae</taxon>
        <taxon>Schistosoma</taxon>
    </lineage>
</organism>
<keyword evidence="2" id="KW-1185">Reference proteome</keyword>